<proteinExistence type="predicted"/>
<dbReference type="EMBL" id="MU856851">
    <property type="protein sequence ID" value="KAK4157406.1"/>
    <property type="molecule type" value="Genomic_DNA"/>
</dbReference>
<feature type="domain" description="Clr5" evidence="2">
    <location>
        <begin position="73"/>
        <end position="125"/>
    </location>
</feature>
<dbReference type="AlphaFoldDB" id="A0AAN6VV46"/>
<protein>
    <recommendedName>
        <fullName evidence="2">Clr5 domain-containing protein</fullName>
    </recommendedName>
</protein>
<evidence type="ECO:0000256" key="1">
    <source>
        <dbReference type="SAM" id="MobiDB-lite"/>
    </source>
</evidence>
<organism evidence="3 4">
    <name type="scientific">Chaetomidium leptoderma</name>
    <dbReference type="NCBI Taxonomy" id="669021"/>
    <lineage>
        <taxon>Eukaryota</taxon>
        <taxon>Fungi</taxon>
        <taxon>Dikarya</taxon>
        <taxon>Ascomycota</taxon>
        <taxon>Pezizomycotina</taxon>
        <taxon>Sordariomycetes</taxon>
        <taxon>Sordariomycetidae</taxon>
        <taxon>Sordariales</taxon>
        <taxon>Chaetomiaceae</taxon>
        <taxon>Chaetomidium</taxon>
    </lineage>
</organism>
<accession>A0AAN6VV46</accession>
<keyword evidence="4" id="KW-1185">Reference proteome</keyword>
<gene>
    <name evidence="3" type="ORF">C8A00DRAFT_11767</name>
</gene>
<feature type="region of interest" description="Disordered" evidence="1">
    <location>
        <begin position="129"/>
        <end position="168"/>
    </location>
</feature>
<dbReference type="PANTHER" id="PTHR38788:SF3">
    <property type="entry name" value="CLR5 DOMAIN-CONTAINING PROTEIN"/>
    <property type="match status" value="1"/>
</dbReference>
<dbReference type="PANTHER" id="PTHR38788">
    <property type="entry name" value="CLR5 DOMAIN-CONTAINING PROTEIN"/>
    <property type="match status" value="1"/>
</dbReference>
<feature type="region of interest" description="Disordered" evidence="1">
    <location>
        <begin position="1"/>
        <end position="53"/>
    </location>
</feature>
<evidence type="ECO:0000313" key="3">
    <source>
        <dbReference type="EMBL" id="KAK4157406.1"/>
    </source>
</evidence>
<dbReference type="InterPro" id="IPR025676">
    <property type="entry name" value="Clr5_dom"/>
</dbReference>
<evidence type="ECO:0000313" key="4">
    <source>
        <dbReference type="Proteomes" id="UP001302745"/>
    </source>
</evidence>
<reference evidence="3" key="2">
    <citation type="submission" date="2023-05" db="EMBL/GenBank/DDBJ databases">
        <authorList>
            <consortium name="Lawrence Berkeley National Laboratory"/>
            <person name="Steindorff A."/>
            <person name="Hensen N."/>
            <person name="Bonometti L."/>
            <person name="Westerberg I."/>
            <person name="Brannstrom I.O."/>
            <person name="Guillou S."/>
            <person name="Cros-Aarteil S."/>
            <person name="Calhoun S."/>
            <person name="Haridas S."/>
            <person name="Kuo A."/>
            <person name="Mondo S."/>
            <person name="Pangilinan J."/>
            <person name="Riley R."/>
            <person name="Labutti K."/>
            <person name="Andreopoulos B."/>
            <person name="Lipzen A."/>
            <person name="Chen C."/>
            <person name="Yanf M."/>
            <person name="Daum C."/>
            <person name="Ng V."/>
            <person name="Clum A."/>
            <person name="Ohm R."/>
            <person name="Martin F."/>
            <person name="Silar P."/>
            <person name="Natvig D."/>
            <person name="Lalanne C."/>
            <person name="Gautier V."/>
            <person name="Ament-Velasquez S.L."/>
            <person name="Kruys A."/>
            <person name="Hutchinson M.I."/>
            <person name="Powell A.J."/>
            <person name="Barry K."/>
            <person name="Miller A.N."/>
            <person name="Grigoriev I.V."/>
            <person name="Debuchy R."/>
            <person name="Gladieux P."/>
            <person name="Thoren M.H."/>
            <person name="Johannesson H."/>
        </authorList>
    </citation>
    <scope>NUCLEOTIDE SEQUENCE</scope>
    <source>
        <strain evidence="3">CBS 538.74</strain>
    </source>
</reference>
<reference evidence="3" key="1">
    <citation type="journal article" date="2023" name="Mol. Phylogenet. Evol.">
        <title>Genome-scale phylogeny and comparative genomics of the fungal order Sordariales.</title>
        <authorList>
            <person name="Hensen N."/>
            <person name="Bonometti L."/>
            <person name="Westerberg I."/>
            <person name="Brannstrom I.O."/>
            <person name="Guillou S."/>
            <person name="Cros-Aarteil S."/>
            <person name="Calhoun S."/>
            <person name="Haridas S."/>
            <person name="Kuo A."/>
            <person name="Mondo S."/>
            <person name="Pangilinan J."/>
            <person name="Riley R."/>
            <person name="LaButti K."/>
            <person name="Andreopoulos B."/>
            <person name="Lipzen A."/>
            <person name="Chen C."/>
            <person name="Yan M."/>
            <person name="Daum C."/>
            <person name="Ng V."/>
            <person name="Clum A."/>
            <person name="Steindorff A."/>
            <person name="Ohm R.A."/>
            <person name="Martin F."/>
            <person name="Silar P."/>
            <person name="Natvig D.O."/>
            <person name="Lalanne C."/>
            <person name="Gautier V."/>
            <person name="Ament-Velasquez S.L."/>
            <person name="Kruys A."/>
            <person name="Hutchinson M.I."/>
            <person name="Powell A.J."/>
            <person name="Barry K."/>
            <person name="Miller A.N."/>
            <person name="Grigoriev I.V."/>
            <person name="Debuchy R."/>
            <person name="Gladieux P."/>
            <person name="Hiltunen Thoren M."/>
            <person name="Johannesson H."/>
        </authorList>
    </citation>
    <scope>NUCLEOTIDE SEQUENCE</scope>
    <source>
        <strain evidence="3">CBS 538.74</strain>
    </source>
</reference>
<comment type="caution">
    <text evidence="3">The sequence shown here is derived from an EMBL/GenBank/DDBJ whole genome shotgun (WGS) entry which is preliminary data.</text>
</comment>
<dbReference type="Proteomes" id="UP001302745">
    <property type="component" value="Unassembled WGS sequence"/>
</dbReference>
<evidence type="ECO:0000259" key="2">
    <source>
        <dbReference type="Pfam" id="PF14420"/>
    </source>
</evidence>
<feature type="compositionally biased region" description="Basic residues" evidence="1">
    <location>
        <begin position="138"/>
        <end position="159"/>
    </location>
</feature>
<name>A0AAN6VV46_9PEZI</name>
<sequence>MDPGPTPPNTSSDVVLQPVPPTTPGLPRLLDAPETHELQAPMAPPRRPSSSLTRPEDAIAQHFPKRPMVPTSASDWESRKQTIRELYMDQNIILNEVIEIMITKHKFKATARMYKGQFAKWKWTKYNKSGNHGSVKPSKSRAAKKKSINARKASVRRRQSTPTQTEQLVPLSQHPYLQYFNDEEGQVETTLSAYAALICHWSERETPWKTESRRRNRNSPSELYEPRHHSILQHVRSAQDYFLAGHPQQGGDMLRRAFLGIETALECGLDVEALWDCCLAVPQLVLTTGWTDLLPIFARYLHQYTTIRLAPHHPLTKIAAALHRLARDLTTTTTTTTPAGASDRQRRLLEAFVARGWALWIDCVTRVRGRHDDVTIHLKRGYVTLVDPRHGMAADILDDFGRAVQESLARRGACATTARILELENLLVRMYLPLFTPATAAGAEEVLRGLVGRIEGKPWNRGRAVGEWAYVDRYLVFSANYFMASIAEYGGQDDKAAVYRGRSLDSPRDLFWLQTSLLVESRLRAGGRDGEADLIQEARTEAQSVLRVIELGGIIGG</sequence>
<dbReference type="Pfam" id="PF14420">
    <property type="entry name" value="Clr5"/>
    <property type="match status" value="1"/>
</dbReference>